<dbReference type="InterPro" id="IPR012545">
    <property type="entry name" value="DUF1697"/>
</dbReference>
<protein>
    <recommendedName>
        <fullName evidence="3">DUF1697 domain-containing protein</fullName>
    </recommendedName>
</protein>
<reference evidence="1 2" key="1">
    <citation type="submission" date="2016-04" db="EMBL/GenBank/DDBJ databases">
        <title>Peptidophaga gingivicola gen. nov., sp. nov., isolated from human subgingival plaque.</title>
        <authorList>
            <person name="Beall C.J."/>
            <person name="Mokrzan E.M."/>
            <person name="Griffen A.L."/>
            <person name="Leys E.J."/>
        </authorList>
    </citation>
    <scope>NUCLEOTIDE SEQUENCE [LARGE SCALE GENOMIC DNA]</scope>
    <source>
        <strain evidence="1 2">BA112</strain>
    </source>
</reference>
<evidence type="ECO:0008006" key="3">
    <source>
        <dbReference type="Google" id="ProtNLM"/>
    </source>
</evidence>
<keyword evidence="2" id="KW-1185">Reference proteome</keyword>
<dbReference type="SUPFAM" id="SSF160379">
    <property type="entry name" value="SP0830-like"/>
    <property type="match status" value="1"/>
</dbReference>
<dbReference type="EMBL" id="LVZK01000001">
    <property type="protein sequence ID" value="OAP86247.1"/>
    <property type="molecule type" value="Genomic_DNA"/>
</dbReference>
<name>A0A179B3H3_9ACTO</name>
<sequence>MCGESEGECVFFLRGVNLGARSRVSMPLLRELVASKFGLERVRTHLQSGNLLCTPPAGPQDFADGLTKLVREWFGVDSPVVYRTAADLRRAVEADPLADVVGDESFSHVMFFDRDVDSFDGRRFRDALKDGEDLAWAPRELYLWYGTPRGLHGSRITQAYAERHLGVTVTARNMRTLRKLATMLD</sequence>
<organism evidence="1 2">
    <name type="scientific">Peptidiphaga gingivicola</name>
    <dbReference type="NCBI Taxonomy" id="2741497"/>
    <lineage>
        <taxon>Bacteria</taxon>
        <taxon>Bacillati</taxon>
        <taxon>Actinomycetota</taxon>
        <taxon>Actinomycetes</taxon>
        <taxon>Actinomycetales</taxon>
        <taxon>Actinomycetaceae</taxon>
        <taxon>Peptidiphaga</taxon>
    </lineage>
</organism>
<dbReference type="PIRSF" id="PIRSF008502">
    <property type="entry name" value="UCP008502"/>
    <property type="match status" value="1"/>
</dbReference>
<dbReference type="Pfam" id="PF08002">
    <property type="entry name" value="DUF1697"/>
    <property type="match status" value="1"/>
</dbReference>
<evidence type="ECO:0000313" key="2">
    <source>
        <dbReference type="Proteomes" id="UP000078368"/>
    </source>
</evidence>
<dbReference type="Gene3D" id="3.30.70.1280">
    <property type="entry name" value="SP0830-like domains"/>
    <property type="match status" value="1"/>
</dbReference>
<dbReference type="PANTHER" id="PTHR36439:SF1">
    <property type="entry name" value="DUF1697 DOMAIN-CONTAINING PROTEIN"/>
    <property type="match status" value="1"/>
</dbReference>
<gene>
    <name evidence="1" type="ORF">A4H34_03500</name>
</gene>
<dbReference type="STRING" id="1823756.A4H34_03500"/>
<dbReference type="Proteomes" id="UP000078368">
    <property type="component" value="Unassembled WGS sequence"/>
</dbReference>
<dbReference type="AlphaFoldDB" id="A0A179B3H3"/>
<dbReference type="RefSeq" id="WP_064231098.1">
    <property type="nucleotide sequence ID" value="NZ_LVZK01000001.1"/>
</dbReference>
<evidence type="ECO:0000313" key="1">
    <source>
        <dbReference type="EMBL" id="OAP86247.1"/>
    </source>
</evidence>
<accession>A0A179B3H3</accession>
<comment type="caution">
    <text evidence="1">The sequence shown here is derived from an EMBL/GenBank/DDBJ whole genome shotgun (WGS) entry which is preliminary data.</text>
</comment>
<dbReference type="PANTHER" id="PTHR36439">
    <property type="entry name" value="BLL4334 PROTEIN"/>
    <property type="match status" value="1"/>
</dbReference>
<proteinExistence type="predicted"/>